<keyword evidence="3" id="KW-1185">Reference proteome</keyword>
<protein>
    <submittedName>
        <fullName evidence="2">Putative lipoprotein</fullName>
    </submittedName>
</protein>
<dbReference type="Pfam" id="PF03724">
    <property type="entry name" value="META"/>
    <property type="match status" value="1"/>
</dbReference>
<sequence>MSKSAGNLLSRREVSLGALAAGVALWTGAASAAPLTLRGEVVYRERMALPRGARVEVQLVDMSLADAPARVLATAQVGKFTGSPIPFTLRIDSRKLRRGRRYALQARISDNRGKLMFINDTVHAWKSGDAGPFTIQVVRAGGTGKPGTGKPRAPAEPWGRWVAEDILGGGVAERVQSVLDIRPDGHVSGHGGCNGMSGAVRVKGKRIVFGRMASTMMACPSPQMNQERRFHEALRLVRGFRVEEEPRKLLLLDGSNRVVMRLAAG</sequence>
<evidence type="ECO:0000259" key="1">
    <source>
        <dbReference type="Pfam" id="PF03724"/>
    </source>
</evidence>
<comment type="caution">
    <text evidence="2">The sequence shown here is derived from an EMBL/GenBank/DDBJ whole genome shotgun (WGS) entry which is preliminary data.</text>
</comment>
<keyword evidence="2" id="KW-0449">Lipoprotein</keyword>
<reference evidence="2 3" key="1">
    <citation type="submission" date="2019-03" db="EMBL/GenBank/DDBJ databases">
        <title>Genomic Encyclopedia of Type Strains, Phase IV (KMG-IV): sequencing the most valuable type-strain genomes for metagenomic binning, comparative biology and taxonomic classification.</title>
        <authorList>
            <person name="Goeker M."/>
        </authorList>
    </citation>
    <scope>NUCLEOTIDE SEQUENCE [LARGE SCALE GENOMIC DNA]</scope>
    <source>
        <strain evidence="2 3">DSM 22958</strain>
    </source>
</reference>
<dbReference type="InterPro" id="IPR038670">
    <property type="entry name" value="HslJ-like_sf"/>
</dbReference>
<evidence type="ECO:0000313" key="3">
    <source>
        <dbReference type="Proteomes" id="UP000294881"/>
    </source>
</evidence>
<accession>A0A4R2GY83</accession>
<dbReference type="InterPro" id="IPR053196">
    <property type="entry name" value="Lipoprotein_YbaY-like"/>
</dbReference>
<dbReference type="EMBL" id="SLWL01000001">
    <property type="protein sequence ID" value="TCO16241.1"/>
    <property type="molecule type" value="Genomic_DNA"/>
</dbReference>
<dbReference type="PANTHER" id="PTHR38013:SF1">
    <property type="entry name" value="GLYCOPROTEIN_POLYSACCHARIDE METABOLISM"/>
    <property type="match status" value="1"/>
</dbReference>
<name>A0A4R2GY83_9HYPH</name>
<organism evidence="2 3">
    <name type="scientific">Camelimonas lactis</name>
    <dbReference type="NCBI Taxonomy" id="659006"/>
    <lineage>
        <taxon>Bacteria</taxon>
        <taxon>Pseudomonadati</taxon>
        <taxon>Pseudomonadota</taxon>
        <taxon>Alphaproteobacteria</taxon>
        <taxon>Hyphomicrobiales</taxon>
        <taxon>Chelatococcaceae</taxon>
        <taxon>Camelimonas</taxon>
    </lineage>
</organism>
<dbReference type="Proteomes" id="UP000294881">
    <property type="component" value="Unassembled WGS sequence"/>
</dbReference>
<gene>
    <name evidence="2" type="ORF">EV666_101494</name>
</gene>
<evidence type="ECO:0000313" key="2">
    <source>
        <dbReference type="EMBL" id="TCO16241.1"/>
    </source>
</evidence>
<proteinExistence type="predicted"/>
<dbReference type="Gene3D" id="2.40.128.270">
    <property type="match status" value="1"/>
</dbReference>
<dbReference type="InterPro" id="IPR005184">
    <property type="entry name" value="DUF306_Meta_HslJ"/>
</dbReference>
<dbReference type="PANTHER" id="PTHR38013">
    <property type="entry name" value="GLYCOPROTEIN/POLYSACCHARIDE METABOLISM"/>
    <property type="match status" value="1"/>
</dbReference>
<dbReference type="AlphaFoldDB" id="A0A4R2GY83"/>
<dbReference type="InterPro" id="IPR039366">
    <property type="entry name" value="Pilotin"/>
</dbReference>
<dbReference type="Pfam" id="PF09619">
    <property type="entry name" value="YscW"/>
    <property type="match status" value="1"/>
</dbReference>
<feature type="domain" description="DUF306" evidence="1">
    <location>
        <begin position="159"/>
        <end position="262"/>
    </location>
</feature>